<keyword evidence="2" id="KW-1003">Cell membrane</keyword>
<organism evidence="11">
    <name type="scientific">candidate division WOR-3 bacterium</name>
    <dbReference type="NCBI Taxonomy" id="2052148"/>
    <lineage>
        <taxon>Bacteria</taxon>
        <taxon>Bacteria division WOR-3</taxon>
    </lineage>
</organism>
<feature type="domain" description="Glycosyltransferase RgtA/B/C/D-like" evidence="10">
    <location>
        <begin position="76"/>
        <end position="220"/>
    </location>
</feature>
<evidence type="ECO:0000259" key="10">
    <source>
        <dbReference type="Pfam" id="PF13231"/>
    </source>
</evidence>
<accession>A0A7C1NNC8</accession>
<evidence type="ECO:0000256" key="5">
    <source>
        <dbReference type="ARBA" id="ARBA00022692"/>
    </source>
</evidence>
<feature type="transmembrane region" description="Helical" evidence="9">
    <location>
        <begin position="16"/>
        <end position="34"/>
    </location>
</feature>
<proteinExistence type="predicted"/>
<dbReference type="EMBL" id="DSTU01000006">
    <property type="protein sequence ID" value="HFJ54028.1"/>
    <property type="molecule type" value="Genomic_DNA"/>
</dbReference>
<dbReference type="EMBL" id="DSLG01000002">
    <property type="protein sequence ID" value="HEA86456.1"/>
    <property type="molecule type" value="Genomic_DNA"/>
</dbReference>
<dbReference type="InterPro" id="IPR038731">
    <property type="entry name" value="RgtA/B/C-like"/>
</dbReference>
<evidence type="ECO:0000256" key="7">
    <source>
        <dbReference type="ARBA" id="ARBA00023136"/>
    </source>
</evidence>
<dbReference type="SUPFAM" id="SSF48452">
    <property type="entry name" value="TPR-like"/>
    <property type="match status" value="1"/>
</dbReference>
<keyword evidence="7 9" id="KW-0472">Membrane</keyword>
<name>A0A7C1NNC8_UNCW3</name>
<dbReference type="InterPro" id="IPR050297">
    <property type="entry name" value="LipidA_mod_glycosyltrf_83"/>
</dbReference>
<feature type="repeat" description="TPR" evidence="8">
    <location>
        <begin position="554"/>
        <end position="587"/>
    </location>
</feature>
<feature type="repeat" description="TPR" evidence="8">
    <location>
        <begin position="451"/>
        <end position="484"/>
    </location>
</feature>
<dbReference type="InterPro" id="IPR019734">
    <property type="entry name" value="TPR_rpt"/>
</dbReference>
<evidence type="ECO:0000313" key="11">
    <source>
        <dbReference type="EMBL" id="HEA86456.1"/>
    </source>
</evidence>
<dbReference type="GO" id="GO:0016763">
    <property type="term" value="F:pentosyltransferase activity"/>
    <property type="evidence" value="ECO:0007669"/>
    <property type="project" value="TreeGrafter"/>
</dbReference>
<comment type="subcellular location">
    <subcellularLocation>
        <location evidence="1">Cell membrane</location>
        <topology evidence="1">Multi-pass membrane protein</topology>
    </subcellularLocation>
</comment>
<evidence type="ECO:0000256" key="6">
    <source>
        <dbReference type="ARBA" id="ARBA00022989"/>
    </source>
</evidence>
<dbReference type="Pfam" id="PF13432">
    <property type="entry name" value="TPR_16"/>
    <property type="match status" value="1"/>
</dbReference>
<keyword evidence="8" id="KW-0802">TPR repeat</keyword>
<gene>
    <name evidence="11" type="ORF">ENP94_00410</name>
    <name evidence="12" type="ORF">ENS16_04985</name>
</gene>
<feature type="transmembrane region" description="Helical" evidence="9">
    <location>
        <begin position="119"/>
        <end position="139"/>
    </location>
</feature>
<dbReference type="PANTHER" id="PTHR33908">
    <property type="entry name" value="MANNOSYLTRANSFERASE YKCB-RELATED"/>
    <property type="match status" value="1"/>
</dbReference>
<protein>
    <submittedName>
        <fullName evidence="11">Tetratricopeptide repeat protein</fullName>
    </submittedName>
</protein>
<sequence length="602" mass="69452">MREKHTPLLNKSKKNLSVLLPLSATLLIRLWFVLEMRHHPFSSLTPQVVDSWFYHRWALEIIKGNLWGTEVFFLRPLYPYLLAAIYRLFGPQVIPVQIFQTLLAVISCFMLMKTTERLFNLKTAVIAGLGFALCGVLIFYTGTLLYVEITVFFTLLTILLLLKMNRWWHALLAGISFGLLVICRPELLALLPLLIWGIVKFHKVHVNSAISFAVASILVIGLVPLRNYLVARDPVVFTAHSGINFYFGNNPEADGTWQPVKDMNLGFGFSHQRLKQIAKTVNGQEVSWSQASSWWFKQGLRFITSSPGKFLKLLWRKLLLFFCNYEVPNNYYFETVLPFSRVLKFARLNWSIIIALGIPGIILAGRQWRQRWLLYVFIGGYFISALVFYVLSRLRAPTIPLFLPFTSYAFLKLYHFYRDRRVPVGIRWLAISLAVYLVSNLIPVNRHHYSAQAWTQLGNIYLEQKRAMPALQALNKALQYDPNNYSARYSLIELYAGMRRIADAEHEFEQLQRSSPEAREILHLAAARIAVARRDFISALRHYQSAIQINPLNPEAFYLTGLVYVSIGDLVNAQKYLTLSLQLDPDHEAARSALYYIKHEIR</sequence>
<evidence type="ECO:0000256" key="4">
    <source>
        <dbReference type="ARBA" id="ARBA00022679"/>
    </source>
</evidence>
<feature type="transmembrane region" description="Helical" evidence="9">
    <location>
        <begin position="205"/>
        <end position="225"/>
    </location>
</feature>
<dbReference type="Pfam" id="PF00515">
    <property type="entry name" value="TPR_1"/>
    <property type="match status" value="1"/>
</dbReference>
<dbReference type="PROSITE" id="PS50005">
    <property type="entry name" value="TPR"/>
    <property type="match status" value="2"/>
</dbReference>
<keyword evidence="4" id="KW-0808">Transferase</keyword>
<dbReference type="SMART" id="SM00028">
    <property type="entry name" value="TPR"/>
    <property type="match status" value="4"/>
</dbReference>
<feature type="transmembrane region" description="Helical" evidence="9">
    <location>
        <begin position="398"/>
        <end position="417"/>
    </location>
</feature>
<dbReference type="PANTHER" id="PTHR33908:SF11">
    <property type="entry name" value="MEMBRANE PROTEIN"/>
    <property type="match status" value="1"/>
</dbReference>
<feature type="transmembrane region" description="Helical" evidence="9">
    <location>
        <begin position="145"/>
        <end position="162"/>
    </location>
</feature>
<evidence type="ECO:0000256" key="3">
    <source>
        <dbReference type="ARBA" id="ARBA00022676"/>
    </source>
</evidence>
<keyword evidence="6 9" id="KW-1133">Transmembrane helix</keyword>
<evidence type="ECO:0000313" key="12">
    <source>
        <dbReference type="EMBL" id="HFJ54028.1"/>
    </source>
</evidence>
<dbReference type="GO" id="GO:0005886">
    <property type="term" value="C:plasma membrane"/>
    <property type="evidence" value="ECO:0007669"/>
    <property type="project" value="UniProtKB-SubCell"/>
</dbReference>
<feature type="transmembrane region" description="Helical" evidence="9">
    <location>
        <begin position="372"/>
        <end position="392"/>
    </location>
</feature>
<evidence type="ECO:0000256" key="9">
    <source>
        <dbReference type="SAM" id="Phobius"/>
    </source>
</evidence>
<feature type="transmembrane region" description="Helical" evidence="9">
    <location>
        <begin position="174"/>
        <end position="199"/>
    </location>
</feature>
<evidence type="ECO:0000256" key="2">
    <source>
        <dbReference type="ARBA" id="ARBA00022475"/>
    </source>
</evidence>
<dbReference type="InterPro" id="IPR011990">
    <property type="entry name" value="TPR-like_helical_dom_sf"/>
</dbReference>
<dbReference type="PROSITE" id="PS50293">
    <property type="entry name" value="TPR_REGION"/>
    <property type="match status" value="1"/>
</dbReference>
<keyword evidence="5 9" id="KW-0812">Transmembrane</keyword>
<dbReference type="GO" id="GO:0009103">
    <property type="term" value="P:lipopolysaccharide biosynthetic process"/>
    <property type="evidence" value="ECO:0007669"/>
    <property type="project" value="UniProtKB-ARBA"/>
</dbReference>
<dbReference type="AlphaFoldDB" id="A0A7C1NNC8"/>
<feature type="transmembrane region" description="Helical" evidence="9">
    <location>
        <begin position="94"/>
        <end position="112"/>
    </location>
</feature>
<evidence type="ECO:0000256" key="1">
    <source>
        <dbReference type="ARBA" id="ARBA00004651"/>
    </source>
</evidence>
<dbReference type="Gene3D" id="1.25.40.10">
    <property type="entry name" value="Tetratricopeptide repeat domain"/>
    <property type="match status" value="2"/>
</dbReference>
<feature type="transmembrane region" description="Helical" evidence="9">
    <location>
        <begin position="424"/>
        <end position="442"/>
    </location>
</feature>
<reference evidence="11" key="1">
    <citation type="journal article" date="2020" name="mSystems">
        <title>Genome- and Community-Level Interaction Insights into Carbon Utilization and Element Cycling Functions of Hydrothermarchaeota in Hydrothermal Sediment.</title>
        <authorList>
            <person name="Zhou Z."/>
            <person name="Liu Y."/>
            <person name="Xu W."/>
            <person name="Pan J."/>
            <person name="Luo Z.H."/>
            <person name="Li M."/>
        </authorList>
    </citation>
    <scope>NUCLEOTIDE SEQUENCE [LARGE SCALE GENOMIC DNA]</scope>
    <source>
        <strain evidence="11">SpSt-265</strain>
        <strain evidence="12">SpSt-465</strain>
    </source>
</reference>
<dbReference type="Pfam" id="PF13231">
    <property type="entry name" value="PMT_2"/>
    <property type="match status" value="1"/>
</dbReference>
<evidence type="ECO:0000256" key="8">
    <source>
        <dbReference type="PROSITE-ProRule" id="PRU00339"/>
    </source>
</evidence>
<keyword evidence="3" id="KW-0328">Glycosyltransferase</keyword>
<comment type="caution">
    <text evidence="11">The sequence shown here is derived from an EMBL/GenBank/DDBJ whole genome shotgun (WGS) entry which is preliminary data.</text>
</comment>